<feature type="transmembrane region" description="Helical" evidence="6">
    <location>
        <begin position="79"/>
        <end position="98"/>
    </location>
</feature>
<dbReference type="Proteomes" id="UP000494165">
    <property type="component" value="Unassembled WGS sequence"/>
</dbReference>
<dbReference type="EMBL" id="CADEPI010000006">
    <property type="protein sequence ID" value="CAB3361423.1"/>
    <property type="molecule type" value="Genomic_DNA"/>
</dbReference>
<dbReference type="Gene3D" id="1.20.1260.100">
    <property type="entry name" value="TspO/MBR protein"/>
    <property type="match status" value="1"/>
</dbReference>
<feature type="transmembrane region" description="Helical" evidence="6">
    <location>
        <begin position="104"/>
        <end position="125"/>
    </location>
</feature>
<dbReference type="AlphaFoldDB" id="A0A8S1C0H9"/>
<feature type="transmembrane region" description="Helical" evidence="6">
    <location>
        <begin position="132"/>
        <end position="154"/>
    </location>
</feature>
<keyword evidence="8" id="KW-1185">Reference proteome</keyword>
<reference evidence="7 8" key="1">
    <citation type="submission" date="2020-04" db="EMBL/GenBank/DDBJ databases">
        <authorList>
            <person name="Alioto T."/>
            <person name="Alioto T."/>
            <person name="Gomez Garrido J."/>
        </authorList>
    </citation>
    <scope>NUCLEOTIDE SEQUENCE [LARGE SCALE GENOMIC DNA]</scope>
</reference>
<protein>
    <recommendedName>
        <fullName evidence="9">Translocator protein</fullName>
    </recommendedName>
</protein>
<dbReference type="FunFam" id="1.20.1260.100:FF:000001">
    <property type="entry name" value="translocator protein 2"/>
    <property type="match status" value="1"/>
</dbReference>
<evidence type="ECO:0008006" key="9">
    <source>
        <dbReference type="Google" id="ProtNLM"/>
    </source>
</evidence>
<proteinExistence type="inferred from homology"/>
<dbReference type="InterPro" id="IPR038330">
    <property type="entry name" value="TspO/MBR-related_sf"/>
</dbReference>
<evidence type="ECO:0000256" key="4">
    <source>
        <dbReference type="ARBA" id="ARBA00022989"/>
    </source>
</evidence>
<accession>A0A8S1C0H9</accession>
<organism evidence="7 8">
    <name type="scientific">Cloeon dipterum</name>
    <dbReference type="NCBI Taxonomy" id="197152"/>
    <lineage>
        <taxon>Eukaryota</taxon>
        <taxon>Metazoa</taxon>
        <taxon>Ecdysozoa</taxon>
        <taxon>Arthropoda</taxon>
        <taxon>Hexapoda</taxon>
        <taxon>Insecta</taxon>
        <taxon>Pterygota</taxon>
        <taxon>Palaeoptera</taxon>
        <taxon>Ephemeroptera</taxon>
        <taxon>Pisciforma</taxon>
        <taxon>Baetidae</taxon>
        <taxon>Cloeon</taxon>
    </lineage>
</organism>
<sequence>MVIVWEAVGATILPNIGGWLSTPLTIKSVKGWYKTLARPSWTPPDYVFGPVWTCLYTGMGFASYLVWRDGGGFSGEAKTALTLYGAQLAINWAWSPIFFGLHKIGAGLVIAVSLWGTAGAAALAMSRVNQTAGLLMVPYMMWLTLANTISFYLWRNNPPRKDKKKE</sequence>
<dbReference type="OrthoDB" id="8841220at2759"/>
<dbReference type="InterPro" id="IPR004307">
    <property type="entry name" value="TspO_MBR"/>
</dbReference>
<dbReference type="CDD" id="cd15904">
    <property type="entry name" value="TSPO_MBR"/>
    <property type="match status" value="1"/>
</dbReference>
<evidence type="ECO:0000256" key="2">
    <source>
        <dbReference type="ARBA" id="ARBA00007524"/>
    </source>
</evidence>
<evidence type="ECO:0000256" key="3">
    <source>
        <dbReference type="ARBA" id="ARBA00022692"/>
    </source>
</evidence>
<evidence type="ECO:0000256" key="1">
    <source>
        <dbReference type="ARBA" id="ARBA00004141"/>
    </source>
</evidence>
<dbReference type="PANTHER" id="PTHR10057">
    <property type="entry name" value="PERIPHERAL-TYPE BENZODIAZEPINE RECEPTOR"/>
    <property type="match status" value="1"/>
</dbReference>
<comment type="similarity">
    <text evidence="2">Belongs to the TspO/BZRP family.</text>
</comment>
<keyword evidence="5 6" id="KW-0472">Membrane</keyword>
<gene>
    <name evidence="7" type="ORF">CLODIP_2_CD15839</name>
</gene>
<evidence type="ECO:0000256" key="6">
    <source>
        <dbReference type="SAM" id="Phobius"/>
    </source>
</evidence>
<evidence type="ECO:0000313" key="7">
    <source>
        <dbReference type="EMBL" id="CAB3361423.1"/>
    </source>
</evidence>
<name>A0A8S1C0H9_9INSE</name>
<dbReference type="GO" id="GO:0005741">
    <property type="term" value="C:mitochondrial outer membrane"/>
    <property type="evidence" value="ECO:0007669"/>
    <property type="project" value="TreeGrafter"/>
</dbReference>
<dbReference type="PIRSF" id="PIRSF005859">
    <property type="entry name" value="PBR"/>
    <property type="match status" value="1"/>
</dbReference>
<comment type="caution">
    <text evidence="7">The sequence shown here is derived from an EMBL/GenBank/DDBJ whole genome shotgun (WGS) entry which is preliminary data.</text>
</comment>
<dbReference type="GO" id="GO:0033013">
    <property type="term" value="P:tetrapyrrole metabolic process"/>
    <property type="evidence" value="ECO:0007669"/>
    <property type="project" value="UniProtKB-ARBA"/>
</dbReference>
<evidence type="ECO:0000256" key="5">
    <source>
        <dbReference type="ARBA" id="ARBA00023136"/>
    </source>
</evidence>
<comment type="subcellular location">
    <subcellularLocation>
        <location evidence="1">Membrane</location>
        <topology evidence="1">Multi-pass membrane protein</topology>
    </subcellularLocation>
</comment>
<dbReference type="Pfam" id="PF03073">
    <property type="entry name" value="TspO_MBR"/>
    <property type="match status" value="1"/>
</dbReference>
<dbReference type="PANTHER" id="PTHR10057:SF0">
    <property type="entry name" value="TRANSLOCATOR PROTEIN"/>
    <property type="match status" value="1"/>
</dbReference>
<feature type="transmembrane region" description="Helical" evidence="6">
    <location>
        <begin position="46"/>
        <end position="67"/>
    </location>
</feature>
<keyword evidence="3 6" id="KW-0812">Transmembrane</keyword>
<evidence type="ECO:0000313" key="8">
    <source>
        <dbReference type="Proteomes" id="UP000494165"/>
    </source>
</evidence>
<keyword evidence="4 6" id="KW-1133">Transmembrane helix</keyword>